<dbReference type="AlphaFoldDB" id="A0A8H8WYE0"/>
<gene>
    <name evidence="1" type="ORF">mvi_51750</name>
</gene>
<accession>A0A8H8WYE0</accession>
<dbReference type="Proteomes" id="UP000663508">
    <property type="component" value="Chromosome"/>
</dbReference>
<reference evidence="1" key="1">
    <citation type="submission" date="2020-11" db="EMBL/GenBank/DDBJ databases">
        <title>Complete genome sequence of a novel pathogenic Methylobacterium strain isolated from rice in Vietnam.</title>
        <authorList>
            <person name="Lai K."/>
            <person name="Okazaki S."/>
            <person name="Higashi K."/>
            <person name="Mori H."/>
            <person name="Toyoda A."/>
            <person name="Kurokawa K."/>
        </authorList>
    </citation>
    <scope>NUCLEOTIDE SEQUENCE</scope>
    <source>
        <strain evidence="1">VL1</strain>
    </source>
</reference>
<evidence type="ECO:0000313" key="1">
    <source>
        <dbReference type="EMBL" id="BCM86714.1"/>
    </source>
</evidence>
<organism evidence="1 2">
    <name type="scientific">Methylobacterium indicum</name>
    <dbReference type="NCBI Taxonomy" id="1775910"/>
    <lineage>
        <taxon>Bacteria</taxon>
        <taxon>Pseudomonadati</taxon>
        <taxon>Pseudomonadota</taxon>
        <taxon>Alphaproteobacteria</taxon>
        <taxon>Hyphomicrobiales</taxon>
        <taxon>Methylobacteriaceae</taxon>
        <taxon>Methylobacterium</taxon>
    </lineage>
</organism>
<sequence length="135" mass="15557">MAGVARWPELSVPCHKPRAATSRLNFQKEPVSRVGDYARDFEEACGRRHDAQQREGLRLVLLEEFSYLWANCIRDVGINRIEFERHTAVGAIAQGVNARDASIEAASWEIRWLRRWVEEKIEDDLLSLSAIPPKW</sequence>
<dbReference type="EMBL" id="AP024145">
    <property type="protein sequence ID" value="BCM86714.1"/>
    <property type="molecule type" value="Genomic_DNA"/>
</dbReference>
<name>A0A8H8WYE0_9HYPH</name>
<proteinExistence type="predicted"/>
<evidence type="ECO:0000313" key="2">
    <source>
        <dbReference type="Proteomes" id="UP000663508"/>
    </source>
</evidence>
<dbReference type="KEGG" id="mind:mvi_51750"/>
<protein>
    <submittedName>
        <fullName evidence="1">Uncharacterized protein</fullName>
    </submittedName>
</protein>